<feature type="compositionally biased region" description="Gly residues" evidence="1">
    <location>
        <begin position="30"/>
        <end position="40"/>
    </location>
</feature>
<feature type="region of interest" description="Disordered" evidence="1">
    <location>
        <begin position="24"/>
        <end position="49"/>
    </location>
</feature>
<name>A0ABY4MET5_9ACTN</name>
<feature type="region of interest" description="Disordered" evidence="1">
    <location>
        <begin position="66"/>
        <end position="88"/>
    </location>
</feature>
<gene>
    <name evidence="2" type="ORF">K9S39_34305</name>
</gene>
<accession>A0ABY4MET5</accession>
<dbReference type="Proteomes" id="UP000830115">
    <property type="component" value="Chromosome"/>
</dbReference>
<evidence type="ECO:0000313" key="2">
    <source>
        <dbReference type="EMBL" id="UQA96274.1"/>
    </source>
</evidence>
<keyword evidence="3" id="KW-1185">Reference proteome</keyword>
<sequence>MIGRTPGSMVAGGGWRGAVAARAAHCGPPGRTGGTGGTGGTVPRRRTGPSVTASGVLVLMASPSSTPFSVTSWQAPPAERGRWAVSWA</sequence>
<reference evidence="2" key="1">
    <citation type="submission" date="2021-10" db="EMBL/GenBank/DDBJ databases">
        <title>Streptomyces nigrumlapis sp.nov.,an antimicrobial producing actinobacterium isolated from Black Gobi rocks.</title>
        <authorList>
            <person name="Wen Y."/>
            <person name="Zhang W."/>
            <person name="Liu X.G."/>
        </authorList>
    </citation>
    <scope>NUCLEOTIDE SEQUENCE</scope>
    <source>
        <strain evidence="2">ST13-2-2</strain>
    </source>
</reference>
<evidence type="ECO:0000256" key="1">
    <source>
        <dbReference type="SAM" id="MobiDB-lite"/>
    </source>
</evidence>
<dbReference type="EMBL" id="CP086322">
    <property type="protein sequence ID" value="UQA96274.1"/>
    <property type="molecule type" value="Genomic_DNA"/>
</dbReference>
<protein>
    <recommendedName>
        <fullName evidence="4">Secreted protein</fullName>
    </recommendedName>
</protein>
<dbReference type="RefSeq" id="WP_248867176.1">
    <property type="nucleotide sequence ID" value="NZ_CP086322.1"/>
</dbReference>
<organism evidence="2 3">
    <name type="scientific">Streptomyces halobius</name>
    <dbReference type="NCBI Taxonomy" id="2879846"/>
    <lineage>
        <taxon>Bacteria</taxon>
        <taxon>Bacillati</taxon>
        <taxon>Actinomycetota</taxon>
        <taxon>Actinomycetes</taxon>
        <taxon>Kitasatosporales</taxon>
        <taxon>Streptomycetaceae</taxon>
        <taxon>Streptomyces</taxon>
    </lineage>
</organism>
<proteinExistence type="predicted"/>
<evidence type="ECO:0008006" key="4">
    <source>
        <dbReference type="Google" id="ProtNLM"/>
    </source>
</evidence>
<evidence type="ECO:0000313" key="3">
    <source>
        <dbReference type="Proteomes" id="UP000830115"/>
    </source>
</evidence>